<dbReference type="GO" id="GO:0000940">
    <property type="term" value="C:outer kinetochore"/>
    <property type="evidence" value="ECO:0007669"/>
    <property type="project" value="TreeGrafter"/>
</dbReference>
<feature type="region of interest" description="Disordered" evidence="5">
    <location>
        <begin position="100"/>
        <end position="170"/>
    </location>
</feature>
<evidence type="ECO:0000256" key="5">
    <source>
        <dbReference type="SAM" id="MobiDB-lite"/>
    </source>
</evidence>
<comment type="similarity">
    <text evidence="1">Belongs to the SKA1 family.</text>
</comment>
<evidence type="ECO:0000256" key="3">
    <source>
        <dbReference type="ARBA" id="ARBA00047202"/>
    </source>
</evidence>
<dbReference type="GO" id="GO:0000278">
    <property type="term" value="P:mitotic cell cycle"/>
    <property type="evidence" value="ECO:0007669"/>
    <property type="project" value="TreeGrafter"/>
</dbReference>
<feature type="compositionally biased region" description="Polar residues" evidence="5">
    <location>
        <begin position="133"/>
        <end position="170"/>
    </location>
</feature>
<dbReference type="PANTHER" id="PTHR28573:SF1">
    <property type="entry name" value="SPINDLE AND KINETOCHORE-ASSOCIATED PROTEIN 1"/>
    <property type="match status" value="1"/>
</dbReference>
<dbReference type="InterPro" id="IPR042031">
    <property type="entry name" value="SKA1_MBD_sf"/>
</dbReference>
<keyword evidence="4" id="KW-0175">Coiled coil</keyword>
<evidence type="ECO:0000256" key="2">
    <source>
        <dbReference type="ARBA" id="ARBA00047182"/>
    </source>
</evidence>
<evidence type="ECO:0000313" key="6">
    <source>
        <dbReference type="EMBL" id="KAJ6223320.1"/>
    </source>
</evidence>
<sequence>MASSNMDDLFQSFDQKVSLICSKFALLDTIQTKDSEEYIQANQVLGNVQNMIQNMEEMLLNQEQSLNDQINRCHVLMDLVDDQYNYIQANLIPLKEKIQQESNKNSKNKLLSDNNGFNKRKDQTKMKTKATPVASSKANPKNQCNSTKKLYSNKNAVPPKSTEQSKSIVSENKKTSVEGVQNQQSGTIPQISFLNDNEFSSIPRYMLGRFTIETLNEFVTAFNITLQEKYRFINSYSNHASNESDFKRFKLYKSQELPETRGVYFCTVNDIKELSPMKNDSTIRKVAICIRHCKRIKEIRGNPSNLIRYVLDKPLEFK</sequence>
<evidence type="ECO:0000313" key="7">
    <source>
        <dbReference type="Proteomes" id="UP001142055"/>
    </source>
</evidence>
<dbReference type="GO" id="GO:0031110">
    <property type="term" value="P:regulation of microtubule polymerization or depolymerization"/>
    <property type="evidence" value="ECO:0007669"/>
    <property type="project" value="TreeGrafter"/>
</dbReference>
<evidence type="ECO:0000256" key="4">
    <source>
        <dbReference type="SAM" id="Coils"/>
    </source>
</evidence>
<dbReference type="InterPro" id="IPR009829">
    <property type="entry name" value="SKA1"/>
</dbReference>
<dbReference type="Proteomes" id="UP001142055">
    <property type="component" value="Chromosome 1"/>
</dbReference>
<name>A0A9Q0MCE6_BLOTA</name>
<dbReference type="Gene3D" id="1.10.10.1890">
    <property type="entry name" value="Ska1 microtubule binding domain-like"/>
    <property type="match status" value="1"/>
</dbReference>
<organism evidence="6 7">
    <name type="scientific">Blomia tropicalis</name>
    <name type="common">Mite</name>
    <dbReference type="NCBI Taxonomy" id="40697"/>
    <lineage>
        <taxon>Eukaryota</taxon>
        <taxon>Metazoa</taxon>
        <taxon>Ecdysozoa</taxon>
        <taxon>Arthropoda</taxon>
        <taxon>Chelicerata</taxon>
        <taxon>Arachnida</taxon>
        <taxon>Acari</taxon>
        <taxon>Acariformes</taxon>
        <taxon>Sarcoptiformes</taxon>
        <taxon>Astigmata</taxon>
        <taxon>Glycyphagoidea</taxon>
        <taxon>Echimyopodidae</taxon>
        <taxon>Blomia</taxon>
    </lineage>
</organism>
<keyword evidence="7" id="KW-1185">Reference proteome</keyword>
<reference evidence="6" key="1">
    <citation type="submission" date="2022-12" db="EMBL/GenBank/DDBJ databases">
        <title>Genome assemblies of Blomia tropicalis.</title>
        <authorList>
            <person name="Cui Y."/>
        </authorList>
    </citation>
    <scope>NUCLEOTIDE SEQUENCE</scope>
    <source>
        <tissue evidence="6">Adult mites</tissue>
    </source>
</reference>
<dbReference type="PANTHER" id="PTHR28573">
    <property type="entry name" value="SPINDLE AND KINETOCHORE-ASSOCIATED PROTEIN 1"/>
    <property type="match status" value="1"/>
</dbReference>
<comment type="caution">
    <text evidence="6">The sequence shown here is derived from an EMBL/GenBank/DDBJ whole genome shotgun (WGS) entry which is preliminary data.</text>
</comment>
<evidence type="ECO:0000256" key="1">
    <source>
        <dbReference type="ARBA" id="ARBA00006836"/>
    </source>
</evidence>
<gene>
    <name evidence="6" type="ORF">RDWZM_001865</name>
</gene>
<dbReference type="GO" id="GO:0051301">
    <property type="term" value="P:cell division"/>
    <property type="evidence" value="ECO:0007669"/>
    <property type="project" value="InterPro"/>
</dbReference>
<protein>
    <recommendedName>
        <fullName evidence="2">SKA complex subunit 1</fullName>
    </recommendedName>
    <alternativeName>
        <fullName evidence="3">Spindle and kinetochore-associated protein 1</fullName>
    </alternativeName>
</protein>
<dbReference type="AlphaFoldDB" id="A0A9Q0MCE6"/>
<dbReference type="GO" id="GO:0072686">
    <property type="term" value="C:mitotic spindle"/>
    <property type="evidence" value="ECO:0007669"/>
    <property type="project" value="TreeGrafter"/>
</dbReference>
<dbReference type="OMA" id="MRGRITH"/>
<proteinExistence type="inferred from homology"/>
<feature type="coiled-coil region" evidence="4">
    <location>
        <begin position="45"/>
        <end position="72"/>
    </location>
</feature>
<accession>A0A9Q0MCE6</accession>
<dbReference type="EMBL" id="JAPWDV010000001">
    <property type="protein sequence ID" value="KAJ6223320.1"/>
    <property type="molecule type" value="Genomic_DNA"/>
</dbReference>
<dbReference type="GO" id="GO:0007059">
    <property type="term" value="P:chromosome segregation"/>
    <property type="evidence" value="ECO:0007669"/>
    <property type="project" value="InterPro"/>
</dbReference>
<dbReference type="Pfam" id="PF07160">
    <property type="entry name" value="SKA1"/>
    <property type="match status" value="1"/>
</dbReference>
<dbReference type="GO" id="GO:0008017">
    <property type="term" value="F:microtubule binding"/>
    <property type="evidence" value="ECO:0007669"/>
    <property type="project" value="InterPro"/>
</dbReference>
<feature type="compositionally biased region" description="Low complexity" evidence="5">
    <location>
        <begin position="102"/>
        <end position="115"/>
    </location>
</feature>
<dbReference type="GO" id="GO:0005876">
    <property type="term" value="C:spindle microtubule"/>
    <property type="evidence" value="ECO:0007669"/>
    <property type="project" value="TreeGrafter"/>
</dbReference>